<feature type="compositionally biased region" description="Pro residues" evidence="3">
    <location>
        <begin position="464"/>
        <end position="475"/>
    </location>
</feature>
<feature type="region of interest" description="Disordered" evidence="3">
    <location>
        <begin position="66"/>
        <end position="127"/>
    </location>
</feature>
<accession>A0A8J2WY77</accession>
<feature type="domain" description="Tudor" evidence="4">
    <location>
        <begin position="358"/>
        <end position="414"/>
    </location>
</feature>
<name>A0A8J2WY77_9STRA</name>
<evidence type="ECO:0000259" key="4">
    <source>
        <dbReference type="SMART" id="SM00333"/>
    </source>
</evidence>
<dbReference type="GO" id="GO:0005634">
    <property type="term" value="C:nucleus"/>
    <property type="evidence" value="ECO:0007669"/>
    <property type="project" value="UniProtKB-SubCell"/>
</dbReference>
<comment type="subcellular location">
    <subcellularLocation>
        <location evidence="1">Nucleus</location>
    </subcellularLocation>
</comment>
<comment type="caution">
    <text evidence="5">The sequence shown here is derived from an EMBL/GenBank/DDBJ whole genome shotgun (WGS) entry which is preliminary data.</text>
</comment>
<dbReference type="InterPro" id="IPR002999">
    <property type="entry name" value="Tudor"/>
</dbReference>
<dbReference type="EMBL" id="CAKKNE010000001">
    <property type="protein sequence ID" value="CAH0366431.1"/>
    <property type="molecule type" value="Genomic_DNA"/>
</dbReference>
<feature type="region of interest" description="Disordered" evidence="3">
    <location>
        <begin position="415"/>
        <end position="550"/>
    </location>
</feature>
<feature type="compositionally biased region" description="Pro residues" evidence="3">
    <location>
        <begin position="318"/>
        <end position="327"/>
    </location>
</feature>
<dbReference type="Proteomes" id="UP000789595">
    <property type="component" value="Unassembled WGS sequence"/>
</dbReference>
<evidence type="ECO:0000313" key="5">
    <source>
        <dbReference type="EMBL" id="CAH0366431.1"/>
    </source>
</evidence>
<dbReference type="GO" id="GO:0006281">
    <property type="term" value="P:DNA repair"/>
    <property type="evidence" value="ECO:0007669"/>
    <property type="project" value="TreeGrafter"/>
</dbReference>
<dbReference type="Gene3D" id="2.30.30.140">
    <property type="match status" value="2"/>
</dbReference>
<dbReference type="CDD" id="cd20404">
    <property type="entry name" value="Tudor_Agenet_AtEML-like"/>
    <property type="match status" value="1"/>
</dbReference>
<dbReference type="OrthoDB" id="79171at2759"/>
<feature type="region of interest" description="Disordered" evidence="3">
    <location>
        <begin position="183"/>
        <end position="251"/>
    </location>
</feature>
<dbReference type="GO" id="GO:0000785">
    <property type="term" value="C:chromatin"/>
    <property type="evidence" value="ECO:0007669"/>
    <property type="project" value="TreeGrafter"/>
</dbReference>
<proteinExistence type="predicted"/>
<feature type="compositionally biased region" description="Low complexity" evidence="3">
    <location>
        <begin position="196"/>
        <end position="246"/>
    </location>
</feature>
<evidence type="ECO:0000256" key="3">
    <source>
        <dbReference type="SAM" id="MobiDB-lite"/>
    </source>
</evidence>
<dbReference type="CDD" id="cd04508">
    <property type="entry name" value="Tudor_SF"/>
    <property type="match status" value="1"/>
</dbReference>
<evidence type="ECO:0000313" key="6">
    <source>
        <dbReference type="Proteomes" id="UP000789595"/>
    </source>
</evidence>
<dbReference type="SMART" id="SM00333">
    <property type="entry name" value="TUDOR"/>
    <property type="match status" value="2"/>
</dbReference>
<evidence type="ECO:0000256" key="2">
    <source>
        <dbReference type="ARBA" id="ARBA00023242"/>
    </source>
</evidence>
<dbReference type="PANTHER" id="PTHR12663:SF0">
    <property type="entry name" value="PRECOCIOUS DISSOCIATION OF SISTERS 5, ISOFORM A"/>
    <property type="match status" value="1"/>
</dbReference>
<keyword evidence="2" id="KW-0539">Nucleus</keyword>
<reference evidence="5" key="1">
    <citation type="submission" date="2021-11" db="EMBL/GenBank/DDBJ databases">
        <authorList>
            <consortium name="Genoscope - CEA"/>
            <person name="William W."/>
        </authorList>
    </citation>
    <scope>NUCLEOTIDE SEQUENCE</scope>
</reference>
<feature type="compositionally biased region" description="Acidic residues" evidence="3">
    <location>
        <begin position="448"/>
        <end position="460"/>
    </location>
</feature>
<dbReference type="PANTHER" id="PTHR12663">
    <property type="entry name" value="ANDROGEN INDUCED INHIBITOR OF PROLIFERATION AS3 / PDS5-RELATED"/>
    <property type="match status" value="1"/>
</dbReference>
<keyword evidence="6" id="KW-1185">Reference proteome</keyword>
<feature type="domain" description="Tudor" evidence="4">
    <location>
        <begin position="254"/>
        <end position="313"/>
    </location>
</feature>
<dbReference type="InterPro" id="IPR039776">
    <property type="entry name" value="Pds5"/>
</dbReference>
<evidence type="ECO:0000256" key="1">
    <source>
        <dbReference type="ARBA" id="ARBA00004123"/>
    </source>
</evidence>
<feature type="compositionally biased region" description="Basic residues" evidence="3">
    <location>
        <begin position="84"/>
        <end position="95"/>
    </location>
</feature>
<dbReference type="AlphaFoldDB" id="A0A8J2WY77"/>
<organism evidence="5 6">
    <name type="scientific">Pelagomonas calceolata</name>
    <dbReference type="NCBI Taxonomy" id="35677"/>
    <lineage>
        <taxon>Eukaryota</taxon>
        <taxon>Sar</taxon>
        <taxon>Stramenopiles</taxon>
        <taxon>Ochrophyta</taxon>
        <taxon>Pelagophyceae</taxon>
        <taxon>Pelagomonadales</taxon>
        <taxon>Pelagomonadaceae</taxon>
        <taxon>Pelagomonas</taxon>
    </lineage>
</organism>
<dbReference type="SUPFAM" id="SSF63748">
    <property type="entry name" value="Tudor/PWWP/MBT"/>
    <property type="match status" value="1"/>
</dbReference>
<protein>
    <recommendedName>
        <fullName evidence="4">Tudor domain-containing protein</fullName>
    </recommendedName>
</protein>
<feature type="compositionally biased region" description="Polar residues" evidence="3">
    <location>
        <begin position="531"/>
        <end position="542"/>
    </location>
</feature>
<feature type="region of interest" description="Disordered" evidence="3">
    <location>
        <begin position="309"/>
        <end position="356"/>
    </location>
</feature>
<dbReference type="GO" id="GO:0007064">
    <property type="term" value="P:mitotic sister chromatid cohesion"/>
    <property type="evidence" value="ECO:0007669"/>
    <property type="project" value="InterPro"/>
</dbReference>
<gene>
    <name evidence="5" type="ORF">PECAL_1P29230</name>
</gene>
<feature type="compositionally biased region" description="Basic and acidic residues" evidence="3">
    <location>
        <begin position="96"/>
        <end position="119"/>
    </location>
</feature>
<sequence>MAETPIRFAKGSAVWCQTTPVNYHDAVVLEDCVEGDAEAVVRYTTAARVMRVAVDKVIPIGDARPRRSTTKVAAVSPARAPAAPRRKQPAPKRRLSRGEQAELEQYMRRDKWTTTKTGRDPYYSKPGETRQYRSLLEIARTHYPDVLHAPLDSLQMLDPPGHAAWAVSSPCRLAAGRRIYRRSTPEVSDDSDDAAAEAATEPTAADAAAAAAEPAAAEPAAVDEPAAADAEPAAEAVQPAAEPAAESGDGDSAPAFAVEALVEARFRGGDVFYPALVLVVRDGGKTFDLKYTDGDFEERVPVHLVRPLARRRRTPASAPAPAPPAPPARKRKPAKRAKKAPVATPAPPPPAAVAARPGHEVVGRRVRVWWTDDAAWYAGEVKSFDGEKHAILYDDGEGEALDLSREKHEFVAARPSTTLGRTHRGAPARCYAKGTPQSRGAGVGTSSSDDDSSSSDDEAAEAPAPAPAALTPPPTNESSDDEDVEALRRARRPKQRVAPQPTVEGGVAAQTECERIFGEPDSDAEEREDTASASEPSQGPQSKRQRNDDGFVVYEGFRSFGRANPTVLPVEEPLA</sequence>
<feature type="compositionally biased region" description="Basic residues" evidence="3">
    <location>
        <begin position="328"/>
        <end position="339"/>
    </location>
</feature>